<dbReference type="RefSeq" id="WP_179478732.1">
    <property type="nucleotide sequence ID" value="NZ_JACCFW010000001.1"/>
</dbReference>
<dbReference type="AlphaFoldDB" id="A0A853DBX8"/>
<proteinExistence type="predicted"/>
<dbReference type="Proteomes" id="UP000571817">
    <property type="component" value="Unassembled WGS sequence"/>
</dbReference>
<accession>A0A853DBX8</accession>
<evidence type="ECO:0000259" key="4">
    <source>
        <dbReference type="Pfam" id="PF01593"/>
    </source>
</evidence>
<sequence length="483" mass="51696">MAGERDAVVVGAGPNGLAAAVTLARAGLRVDLLEQAGRIGGGAGTRELTLPGFHHDVASAVHPMALASPFFRQFQIERRIDLRVPEISFGHPLPHGRSGIAYRDLDRTAEALGRDGAAYRRLFAPLVRRVEQLTRFTGESLLQLPTEPAVTLDYGLRALEQGSPAWRLRFHEEVAPAILTGAAAHTIGSHPRLAMAGAGLALGTHAHAAGWPVPIGGSQAIADALAADFEAHGGRIVTGTRVRDLSELTDYDTVVLDVSTRLLASIGRDRLPARYLGALRRFRHGNGVAKMDLALDGPVPWTDTELRRTPTIHLGGTRQQIAASERDVAKGRLPDRPYVLLVQPSVIDPTRAPEGKATLWAYTHVPYDCPVDRTEAMLDMVQEHAPGIRDLILARSATPASRFADVSPNFAGGDFATGAVTMAQLIKRPVVSRTPWRTPIDGLYLGSSATSPGPSVHGLSGWYAARTALRDRYGLGAPELGIE</sequence>
<evidence type="ECO:0000313" key="6">
    <source>
        <dbReference type="Proteomes" id="UP000571817"/>
    </source>
</evidence>
<organism evidence="5 6">
    <name type="scientific">Allobranchiibius huperziae</name>
    <dbReference type="NCBI Taxonomy" id="1874116"/>
    <lineage>
        <taxon>Bacteria</taxon>
        <taxon>Bacillati</taxon>
        <taxon>Actinomycetota</taxon>
        <taxon>Actinomycetes</taxon>
        <taxon>Micrococcales</taxon>
        <taxon>Dermacoccaceae</taxon>
        <taxon>Allobranchiibius</taxon>
    </lineage>
</organism>
<evidence type="ECO:0000256" key="3">
    <source>
        <dbReference type="ARBA" id="ARBA00040298"/>
    </source>
</evidence>
<dbReference type="Gene3D" id="3.50.50.60">
    <property type="entry name" value="FAD/NAD(P)-binding domain"/>
    <property type="match status" value="2"/>
</dbReference>
<comment type="function">
    <text evidence="1">Probable oxidoreductase that may play a role as regulator of mitochondrial function.</text>
</comment>
<protein>
    <recommendedName>
        <fullName evidence="3">Pyridine nucleotide-disulfide oxidoreductase domain-containing protein 2</fullName>
    </recommendedName>
</protein>
<keyword evidence="6" id="KW-1185">Reference proteome</keyword>
<feature type="domain" description="Amine oxidase" evidence="4">
    <location>
        <begin position="16"/>
        <end position="467"/>
    </location>
</feature>
<comment type="caution">
    <text evidence="5">The sequence shown here is derived from an EMBL/GenBank/DDBJ whole genome shotgun (WGS) entry which is preliminary data.</text>
</comment>
<dbReference type="EMBL" id="JACCFW010000001">
    <property type="protein sequence ID" value="NYJ73453.1"/>
    <property type="molecule type" value="Genomic_DNA"/>
</dbReference>
<gene>
    <name evidence="5" type="ORF">HNR15_000416</name>
</gene>
<dbReference type="Pfam" id="PF01593">
    <property type="entry name" value="Amino_oxidase"/>
    <property type="match status" value="1"/>
</dbReference>
<comment type="subunit">
    <text evidence="2">Interacts with COX5B; this interaction may contribute to localize PYROXD2 to the inner face of the inner mitochondrial membrane.</text>
</comment>
<dbReference type="PANTHER" id="PTHR10668:SF105">
    <property type="entry name" value="DEHYDROGENASE-RELATED"/>
    <property type="match status" value="1"/>
</dbReference>
<evidence type="ECO:0000256" key="2">
    <source>
        <dbReference type="ARBA" id="ARBA00038825"/>
    </source>
</evidence>
<reference evidence="5 6" key="1">
    <citation type="submission" date="2020-07" db="EMBL/GenBank/DDBJ databases">
        <title>Sequencing the genomes of 1000 actinobacteria strains.</title>
        <authorList>
            <person name="Klenk H.-P."/>
        </authorList>
    </citation>
    <scope>NUCLEOTIDE SEQUENCE [LARGE SCALE GENOMIC DNA]</scope>
    <source>
        <strain evidence="5 6">DSM 29531</strain>
    </source>
</reference>
<evidence type="ECO:0000313" key="5">
    <source>
        <dbReference type="EMBL" id="NYJ73453.1"/>
    </source>
</evidence>
<evidence type="ECO:0000256" key="1">
    <source>
        <dbReference type="ARBA" id="ARBA00037217"/>
    </source>
</evidence>
<dbReference type="InterPro" id="IPR002937">
    <property type="entry name" value="Amino_oxidase"/>
</dbReference>
<name>A0A853DBX8_9MICO</name>
<dbReference type="GO" id="GO:0016491">
    <property type="term" value="F:oxidoreductase activity"/>
    <property type="evidence" value="ECO:0007669"/>
    <property type="project" value="InterPro"/>
</dbReference>
<dbReference type="PANTHER" id="PTHR10668">
    <property type="entry name" value="PHYTOENE DEHYDROGENASE"/>
    <property type="match status" value="1"/>
</dbReference>
<dbReference type="InterPro" id="IPR036188">
    <property type="entry name" value="FAD/NAD-bd_sf"/>
</dbReference>
<dbReference type="SUPFAM" id="SSF51905">
    <property type="entry name" value="FAD/NAD(P)-binding domain"/>
    <property type="match status" value="1"/>
</dbReference>